<protein>
    <submittedName>
        <fullName evidence="2">Uncharacterized protein</fullName>
    </submittedName>
</protein>
<dbReference type="Proteomes" id="UP000578531">
    <property type="component" value="Unassembled WGS sequence"/>
</dbReference>
<feature type="signal peptide" evidence="1">
    <location>
        <begin position="1"/>
        <end position="20"/>
    </location>
</feature>
<proteinExistence type="predicted"/>
<evidence type="ECO:0000313" key="3">
    <source>
        <dbReference type="Proteomes" id="UP000578531"/>
    </source>
</evidence>
<organism evidence="2 3">
    <name type="scientific">Letharia columbiana</name>
    <dbReference type="NCBI Taxonomy" id="112416"/>
    <lineage>
        <taxon>Eukaryota</taxon>
        <taxon>Fungi</taxon>
        <taxon>Dikarya</taxon>
        <taxon>Ascomycota</taxon>
        <taxon>Pezizomycotina</taxon>
        <taxon>Lecanoromycetes</taxon>
        <taxon>OSLEUM clade</taxon>
        <taxon>Lecanoromycetidae</taxon>
        <taxon>Lecanorales</taxon>
        <taxon>Lecanorineae</taxon>
        <taxon>Parmeliaceae</taxon>
        <taxon>Letharia</taxon>
    </lineage>
</organism>
<reference evidence="2 3" key="1">
    <citation type="journal article" date="2020" name="Genomics">
        <title>Complete, high-quality genomes from long-read metagenomic sequencing of two wolf lichen thalli reveals enigmatic genome architecture.</title>
        <authorList>
            <person name="McKenzie S.K."/>
            <person name="Walston R.F."/>
            <person name="Allen J.L."/>
        </authorList>
    </citation>
    <scope>NUCLEOTIDE SEQUENCE [LARGE SCALE GENOMIC DNA]</scope>
    <source>
        <strain evidence="2">WasteWater2</strain>
    </source>
</reference>
<comment type="caution">
    <text evidence="2">The sequence shown here is derived from an EMBL/GenBank/DDBJ whole genome shotgun (WGS) entry which is preliminary data.</text>
</comment>
<keyword evidence="3" id="KW-1185">Reference proteome</keyword>
<keyword evidence="1" id="KW-0732">Signal</keyword>
<dbReference type="AlphaFoldDB" id="A0A8H6G5A4"/>
<dbReference type="EMBL" id="JACCJC010000003">
    <property type="protein sequence ID" value="KAF6240707.1"/>
    <property type="molecule type" value="Genomic_DNA"/>
</dbReference>
<gene>
    <name evidence="2" type="ORF">HO173_001379</name>
</gene>
<evidence type="ECO:0000313" key="2">
    <source>
        <dbReference type="EMBL" id="KAF6240707.1"/>
    </source>
</evidence>
<accession>A0A8H6G5A4</accession>
<evidence type="ECO:0000256" key="1">
    <source>
        <dbReference type="SAM" id="SignalP"/>
    </source>
</evidence>
<name>A0A8H6G5A4_9LECA</name>
<dbReference type="GeneID" id="59283053"/>
<sequence length="102" mass="10991">MRCTVVALLSTAVFSLGALAHPSPPQPAAISSPLGKRYQSGWCGVHVKQYQKNEADNSEYILDVTLYDALQDQVGAVTGLSAPGGSYQDIDSKLPYVFEVCW</sequence>
<feature type="chain" id="PRO_5034637067" evidence="1">
    <location>
        <begin position="21"/>
        <end position="102"/>
    </location>
</feature>
<dbReference type="OrthoDB" id="2119228at2759"/>
<dbReference type="RefSeq" id="XP_037169966.1">
    <property type="nucleotide sequence ID" value="XM_037303319.1"/>
</dbReference>